<dbReference type="Proteomes" id="UP000219612">
    <property type="component" value="Unassembled WGS sequence"/>
</dbReference>
<feature type="region of interest" description="Disordered" evidence="1">
    <location>
        <begin position="1"/>
        <end position="21"/>
    </location>
</feature>
<proteinExistence type="predicted"/>
<evidence type="ECO:0000313" key="4">
    <source>
        <dbReference type="Proteomes" id="UP000219612"/>
    </source>
</evidence>
<evidence type="ECO:0000313" key="3">
    <source>
        <dbReference type="EMBL" id="SNY69299.1"/>
    </source>
</evidence>
<organism evidence="3 4">
    <name type="scientific">Paractinoplanes atraurantiacus</name>
    <dbReference type="NCBI Taxonomy" id="1036182"/>
    <lineage>
        <taxon>Bacteria</taxon>
        <taxon>Bacillati</taxon>
        <taxon>Actinomycetota</taxon>
        <taxon>Actinomycetes</taxon>
        <taxon>Micromonosporales</taxon>
        <taxon>Micromonosporaceae</taxon>
        <taxon>Paractinoplanes</taxon>
    </lineage>
</organism>
<sequence length="140" mass="15369">MQSDPGWTAEGEHGQIRKRPGTVSATAAQPLLDYLTSRYPLTRAIPMDFTANAVPEAQPGDIVAYDWEGDGAVDHLALVVNISSGAYPEVAEWGVGPLPRSGYQTRGWTWSNLKGRWLQVDHPNVRANLIHIDTTNITTF</sequence>
<protein>
    <submittedName>
        <fullName evidence="3">Putative amidase domain-containing protein</fullName>
    </submittedName>
</protein>
<reference evidence="3 4" key="1">
    <citation type="submission" date="2017-09" db="EMBL/GenBank/DDBJ databases">
        <authorList>
            <person name="Ehlers B."/>
            <person name="Leendertz F.H."/>
        </authorList>
    </citation>
    <scope>NUCLEOTIDE SEQUENCE [LARGE SCALE GENOMIC DNA]</scope>
    <source>
        <strain evidence="3 4">CGMCC 4.6857</strain>
    </source>
</reference>
<accession>A0A285K9L0</accession>
<evidence type="ECO:0000259" key="2">
    <source>
        <dbReference type="Pfam" id="PF12671"/>
    </source>
</evidence>
<keyword evidence="4" id="KW-1185">Reference proteome</keyword>
<dbReference type="Pfam" id="PF12671">
    <property type="entry name" value="Amidase_6"/>
    <property type="match status" value="1"/>
</dbReference>
<dbReference type="AlphaFoldDB" id="A0A285K9L0"/>
<name>A0A285K9L0_9ACTN</name>
<feature type="domain" description="Putative amidase" evidence="2">
    <location>
        <begin position="26"/>
        <end position="91"/>
    </location>
</feature>
<gene>
    <name evidence="3" type="ORF">SAMN05421748_13519</name>
</gene>
<evidence type="ECO:0000256" key="1">
    <source>
        <dbReference type="SAM" id="MobiDB-lite"/>
    </source>
</evidence>
<dbReference type="RefSeq" id="WP_097328188.1">
    <property type="nucleotide sequence ID" value="NZ_OBDY01000035.1"/>
</dbReference>
<dbReference type="InterPro" id="IPR024301">
    <property type="entry name" value="Amidase_6"/>
</dbReference>
<dbReference type="OrthoDB" id="3837900at2"/>
<dbReference type="EMBL" id="OBDY01000035">
    <property type="protein sequence ID" value="SNY69299.1"/>
    <property type="molecule type" value="Genomic_DNA"/>
</dbReference>